<dbReference type="RefSeq" id="XP_011432442.1">
    <property type="nucleotide sequence ID" value="XM_011434140.4"/>
</dbReference>
<sequence length="149" mass="15964">MSAKVVIFLVIIYAADEVSSTVFKDCGSVSGKISSVDVSGCTTEPCIFYSGTNETLTANFTSNVVSNKPTTVITGIISNLPVPFPAEKDTCAHQTQCPIQAGKQSVFTITLPVLKSYPHISLLVKGEVRDDNGKDIMCFVFPAQIKPKD</sequence>
<evidence type="ECO:0000313" key="9">
    <source>
        <dbReference type="Proteomes" id="UP000005408"/>
    </source>
</evidence>
<dbReference type="EnsemblMetazoa" id="G15215.2">
    <property type="protein sequence ID" value="G15215.2:cds"/>
    <property type="gene ID" value="G15215"/>
</dbReference>
<comment type="subcellular location">
    <subcellularLocation>
        <location evidence="1">Secreted</location>
    </subcellularLocation>
</comment>
<feature type="chain" id="PRO_5042430866" description="MD-2-related lipid-recognition domain-containing protein" evidence="6">
    <location>
        <begin position="21"/>
        <end position="149"/>
    </location>
</feature>
<organism evidence="8 9">
    <name type="scientific">Magallana gigas</name>
    <name type="common">Pacific oyster</name>
    <name type="synonym">Crassostrea gigas</name>
    <dbReference type="NCBI Taxonomy" id="29159"/>
    <lineage>
        <taxon>Eukaryota</taxon>
        <taxon>Metazoa</taxon>
        <taxon>Spiralia</taxon>
        <taxon>Lophotrochozoa</taxon>
        <taxon>Mollusca</taxon>
        <taxon>Bivalvia</taxon>
        <taxon>Autobranchia</taxon>
        <taxon>Pteriomorphia</taxon>
        <taxon>Ostreida</taxon>
        <taxon>Ostreoidea</taxon>
        <taxon>Ostreidae</taxon>
        <taxon>Magallana</taxon>
    </lineage>
</organism>
<dbReference type="SUPFAM" id="SSF81296">
    <property type="entry name" value="E set domains"/>
    <property type="match status" value="1"/>
</dbReference>
<dbReference type="SMR" id="A0A8W8IQG0"/>
<evidence type="ECO:0000256" key="2">
    <source>
        <dbReference type="ARBA" id="ARBA00006370"/>
    </source>
</evidence>
<dbReference type="GO" id="GO:0005576">
    <property type="term" value="C:extracellular region"/>
    <property type="evidence" value="ECO:0007669"/>
    <property type="project" value="UniProtKB-SubCell"/>
</dbReference>
<evidence type="ECO:0000256" key="1">
    <source>
        <dbReference type="ARBA" id="ARBA00004613"/>
    </source>
</evidence>
<dbReference type="PANTHER" id="PTHR11306:SF68">
    <property type="entry name" value="NPC INTRACELLULAR CHOLESTEROL TRANSPORTER 2"/>
    <property type="match status" value="1"/>
</dbReference>
<dbReference type="CDD" id="cd00916">
    <property type="entry name" value="Npc2_like"/>
    <property type="match status" value="1"/>
</dbReference>
<dbReference type="KEGG" id="crg:105331807"/>
<feature type="domain" description="MD-2-related lipid-recognition" evidence="7">
    <location>
        <begin position="23"/>
        <end position="143"/>
    </location>
</feature>
<dbReference type="Gene3D" id="2.60.40.770">
    <property type="match status" value="1"/>
</dbReference>
<dbReference type="GeneID" id="105331807"/>
<dbReference type="GO" id="GO:0032934">
    <property type="term" value="F:sterol binding"/>
    <property type="evidence" value="ECO:0007669"/>
    <property type="project" value="InterPro"/>
</dbReference>
<dbReference type="AlphaFoldDB" id="A0A8W8IQG0"/>
<keyword evidence="5" id="KW-1015">Disulfide bond</keyword>
<dbReference type="Proteomes" id="UP000005408">
    <property type="component" value="Unassembled WGS sequence"/>
</dbReference>
<feature type="signal peptide" evidence="6">
    <location>
        <begin position="1"/>
        <end position="20"/>
    </location>
</feature>
<dbReference type="GO" id="GO:0032367">
    <property type="term" value="P:intracellular cholesterol transport"/>
    <property type="evidence" value="ECO:0007669"/>
    <property type="project" value="InterPro"/>
</dbReference>
<keyword evidence="3" id="KW-0964">Secreted</keyword>
<dbReference type="OMA" id="EPCIFYS"/>
<comment type="similarity">
    <text evidence="2">Belongs to the NPC2 family.</text>
</comment>
<evidence type="ECO:0000256" key="4">
    <source>
        <dbReference type="ARBA" id="ARBA00022729"/>
    </source>
</evidence>
<name>A0A8W8IQG0_MAGGI</name>
<dbReference type="SMART" id="SM00737">
    <property type="entry name" value="ML"/>
    <property type="match status" value="1"/>
</dbReference>
<reference evidence="8" key="1">
    <citation type="submission" date="2022-08" db="UniProtKB">
        <authorList>
            <consortium name="EnsemblMetazoa"/>
        </authorList>
    </citation>
    <scope>IDENTIFICATION</scope>
    <source>
        <strain evidence="8">05x7-T-G4-1.051#20</strain>
    </source>
</reference>
<dbReference type="PANTHER" id="PTHR11306">
    <property type="entry name" value="NIEMANN PICK TYPE C2 PROTEIN NPC2-RELATED"/>
    <property type="match status" value="1"/>
</dbReference>
<accession>A0A8W8IQG0</accession>
<dbReference type="InterPro" id="IPR003172">
    <property type="entry name" value="ML_dom"/>
</dbReference>
<keyword evidence="4 6" id="KW-0732">Signal</keyword>
<dbReference type="EnsemblMetazoa" id="G15215.1">
    <property type="protein sequence ID" value="G15215.1:cds"/>
    <property type="gene ID" value="G15215"/>
</dbReference>
<dbReference type="FunFam" id="2.60.40.770:FF:000001">
    <property type="entry name" value="NPC intracellular cholesterol transporter 2"/>
    <property type="match status" value="1"/>
</dbReference>
<evidence type="ECO:0000256" key="6">
    <source>
        <dbReference type="SAM" id="SignalP"/>
    </source>
</evidence>
<dbReference type="InterPro" id="IPR014756">
    <property type="entry name" value="Ig_E-set"/>
</dbReference>
<protein>
    <recommendedName>
        <fullName evidence="7">MD-2-related lipid-recognition domain-containing protein</fullName>
    </recommendedName>
</protein>
<dbReference type="InterPro" id="IPR033916">
    <property type="entry name" value="ML_Npc2-like"/>
</dbReference>
<dbReference type="InterPro" id="IPR039670">
    <property type="entry name" value="NPC2-like"/>
</dbReference>
<evidence type="ECO:0000313" key="8">
    <source>
        <dbReference type="EnsemblMetazoa" id="G15215.2:cds"/>
    </source>
</evidence>
<proteinExistence type="inferred from homology"/>
<dbReference type="OrthoDB" id="6489092at2759"/>
<evidence type="ECO:0000256" key="5">
    <source>
        <dbReference type="ARBA" id="ARBA00023157"/>
    </source>
</evidence>
<dbReference type="Pfam" id="PF02221">
    <property type="entry name" value="E1_DerP2_DerF2"/>
    <property type="match status" value="1"/>
</dbReference>
<evidence type="ECO:0000256" key="3">
    <source>
        <dbReference type="ARBA" id="ARBA00022525"/>
    </source>
</evidence>
<keyword evidence="9" id="KW-1185">Reference proteome</keyword>
<evidence type="ECO:0000259" key="7">
    <source>
        <dbReference type="SMART" id="SM00737"/>
    </source>
</evidence>